<feature type="compositionally biased region" description="Basic and acidic residues" evidence="1">
    <location>
        <begin position="139"/>
        <end position="151"/>
    </location>
</feature>
<protein>
    <submittedName>
        <fullName evidence="2">Uncharacterized protein</fullName>
    </submittedName>
</protein>
<dbReference type="Proteomes" id="UP000467840">
    <property type="component" value="Chromosome 9"/>
</dbReference>
<dbReference type="EMBL" id="JAAGAX010000008">
    <property type="protein sequence ID" value="KAF2308041.1"/>
    <property type="molecule type" value="Genomic_DNA"/>
</dbReference>
<accession>A0A6A6M2W5</accession>
<organism evidence="2 3">
    <name type="scientific">Hevea brasiliensis</name>
    <name type="common">Para rubber tree</name>
    <name type="synonym">Siphonia brasiliensis</name>
    <dbReference type="NCBI Taxonomy" id="3981"/>
    <lineage>
        <taxon>Eukaryota</taxon>
        <taxon>Viridiplantae</taxon>
        <taxon>Streptophyta</taxon>
        <taxon>Embryophyta</taxon>
        <taxon>Tracheophyta</taxon>
        <taxon>Spermatophyta</taxon>
        <taxon>Magnoliopsida</taxon>
        <taxon>eudicotyledons</taxon>
        <taxon>Gunneridae</taxon>
        <taxon>Pentapetalae</taxon>
        <taxon>rosids</taxon>
        <taxon>fabids</taxon>
        <taxon>Malpighiales</taxon>
        <taxon>Euphorbiaceae</taxon>
        <taxon>Crotonoideae</taxon>
        <taxon>Micrandreae</taxon>
        <taxon>Hevea</taxon>
    </lineage>
</organism>
<feature type="region of interest" description="Disordered" evidence="1">
    <location>
        <begin position="130"/>
        <end position="151"/>
    </location>
</feature>
<evidence type="ECO:0000313" key="2">
    <source>
        <dbReference type="EMBL" id="KAF2308041.1"/>
    </source>
</evidence>
<gene>
    <name evidence="2" type="ORF">GH714_034674</name>
</gene>
<comment type="caution">
    <text evidence="2">The sequence shown here is derived from an EMBL/GenBank/DDBJ whole genome shotgun (WGS) entry which is preliminary data.</text>
</comment>
<evidence type="ECO:0000313" key="3">
    <source>
        <dbReference type="Proteomes" id="UP000467840"/>
    </source>
</evidence>
<sequence length="231" mass="25625">MNSASRSRHSIDELYGSLFIEDEEERGLNLDELEGDDNIEERVVKRGSWTFDQHLLILKELEKGKNPVTVPLNSVEMWVQAYDIPNGFMIERIGAAIGNFIGREQWLHSEFPIVEDNSESLGGESMEIDIGSADLSPKSGDRRYGHGDKGKSTIFLKERDGAISGGDMVNLGSRGKISNGKESNEEAADVVIISRPTYHNEELVVIDPKRHRNEECSVGPTNISAVDPNVT</sequence>
<dbReference type="AlphaFoldDB" id="A0A6A6M2W5"/>
<evidence type="ECO:0000256" key="1">
    <source>
        <dbReference type="SAM" id="MobiDB-lite"/>
    </source>
</evidence>
<name>A0A6A6M2W5_HEVBR</name>
<proteinExistence type="predicted"/>
<reference evidence="2 3" key="1">
    <citation type="journal article" date="2020" name="Mol. Plant">
        <title>The Chromosome-Based Rubber Tree Genome Provides New Insights into Spurge Genome Evolution and Rubber Biosynthesis.</title>
        <authorList>
            <person name="Liu J."/>
            <person name="Shi C."/>
            <person name="Shi C.C."/>
            <person name="Li W."/>
            <person name="Zhang Q.J."/>
            <person name="Zhang Y."/>
            <person name="Li K."/>
            <person name="Lu H.F."/>
            <person name="Shi C."/>
            <person name="Zhu S.T."/>
            <person name="Xiao Z.Y."/>
            <person name="Nan H."/>
            <person name="Yue Y."/>
            <person name="Zhu X.G."/>
            <person name="Wu Y."/>
            <person name="Hong X.N."/>
            <person name="Fan G.Y."/>
            <person name="Tong Y."/>
            <person name="Zhang D."/>
            <person name="Mao C.L."/>
            <person name="Liu Y.L."/>
            <person name="Hao S.J."/>
            <person name="Liu W.Q."/>
            <person name="Lv M.Q."/>
            <person name="Zhang H.B."/>
            <person name="Liu Y."/>
            <person name="Hu-Tang G.R."/>
            <person name="Wang J.P."/>
            <person name="Wang J.H."/>
            <person name="Sun Y.H."/>
            <person name="Ni S.B."/>
            <person name="Chen W.B."/>
            <person name="Zhang X.C."/>
            <person name="Jiao Y.N."/>
            <person name="Eichler E.E."/>
            <person name="Li G.H."/>
            <person name="Liu X."/>
            <person name="Gao L.Z."/>
        </authorList>
    </citation>
    <scope>NUCLEOTIDE SEQUENCE [LARGE SCALE GENOMIC DNA]</scope>
    <source>
        <strain evidence="3">cv. GT1</strain>
        <tissue evidence="2">Leaf</tissue>
    </source>
</reference>
<keyword evidence="3" id="KW-1185">Reference proteome</keyword>